<dbReference type="RefSeq" id="WP_089398102.1">
    <property type="nucleotide sequence ID" value="NZ_FZOT01000002.1"/>
</dbReference>
<dbReference type="EMBL" id="FZOT01000002">
    <property type="protein sequence ID" value="SNS32840.1"/>
    <property type="molecule type" value="Genomic_DNA"/>
</dbReference>
<evidence type="ECO:0000313" key="2">
    <source>
        <dbReference type="Proteomes" id="UP000198284"/>
    </source>
</evidence>
<accession>A0A239DK60</accession>
<dbReference type="AlphaFoldDB" id="A0A239DK60"/>
<organism evidence="1 2">
    <name type="scientific">Noviherbaspirillum humi</name>
    <dbReference type="NCBI Taxonomy" id="1688639"/>
    <lineage>
        <taxon>Bacteria</taxon>
        <taxon>Pseudomonadati</taxon>
        <taxon>Pseudomonadota</taxon>
        <taxon>Betaproteobacteria</taxon>
        <taxon>Burkholderiales</taxon>
        <taxon>Oxalobacteraceae</taxon>
        <taxon>Noviherbaspirillum</taxon>
    </lineage>
</organism>
<dbReference type="OrthoDB" id="8719502at2"/>
<evidence type="ECO:0000313" key="1">
    <source>
        <dbReference type="EMBL" id="SNS32840.1"/>
    </source>
</evidence>
<sequence>MTPIPESKKSHLWRKIIWHTDPDLSPLGPFHSAEIYCCEEANGYAVWYVRRLARDDRRGHGVVENGDYLLGYFSRARRDDAIERAVLIANCRESADDIIAEIDRLAGDAQKV</sequence>
<gene>
    <name evidence="1" type="ORF">SAMN06265795_102235</name>
</gene>
<name>A0A239DK60_9BURK</name>
<proteinExistence type="predicted"/>
<protein>
    <submittedName>
        <fullName evidence="1">Uncharacterized protein</fullName>
    </submittedName>
</protein>
<reference evidence="1 2" key="1">
    <citation type="submission" date="2017-06" db="EMBL/GenBank/DDBJ databases">
        <authorList>
            <person name="Kim H.J."/>
            <person name="Triplett B.A."/>
        </authorList>
    </citation>
    <scope>NUCLEOTIDE SEQUENCE [LARGE SCALE GENOMIC DNA]</scope>
    <source>
        <strain evidence="1 2">U15</strain>
    </source>
</reference>
<dbReference type="Proteomes" id="UP000198284">
    <property type="component" value="Unassembled WGS sequence"/>
</dbReference>
<keyword evidence="2" id="KW-1185">Reference proteome</keyword>